<comment type="caution">
    <text evidence="2">The sequence shown here is derived from an EMBL/GenBank/DDBJ whole genome shotgun (WGS) entry which is preliminary data.</text>
</comment>
<dbReference type="InterPro" id="IPR003386">
    <property type="entry name" value="LACT/PDAT_acylTrfase"/>
</dbReference>
<dbReference type="GO" id="GO:0008374">
    <property type="term" value="F:O-acyltransferase activity"/>
    <property type="evidence" value="ECO:0007669"/>
    <property type="project" value="InterPro"/>
</dbReference>
<dbReference type="OrthoDB" id="190846at2759"/>
<dbReference type="InterPro" id="IPR029058">
    <property type="entry name" value="AB_hydrolase_fold"/>
</dbReference>
<dbReference type="EMBL" id="CAJNDS010002335">
    <property type="protein sequence ID" value="CAE7437919.1"/>
    <property type="molecule type" value="Genomic_DNA"/>
</dbReference>
<dbReference type="Gene3D" id="3.40.50.1820">
    <property type="entry name" value="alpha/beta hydrolase"/>
    <property type="match status" value="1"/>
</dbReference>
<name>A0A812RHR7_9DINO</name>
<accession>A0A812RHR7</accession>
<evidence type="ECO:0000313" key="3">
    <source>
        <dbReference type="Proteomes" id="UP000604046"/>
    </source>
</evidence>
<dbReference type="GO" id="GO:0006629">
    <property type="term" value="P:lipid metabolic process"/>
    <property type="evidence" value="ECO:0007669"/>
    <property type="project" value="InterPro"/>
</dbReference>
<dbReference type="Proteomes" id="UP000604046">
    <property type="component" value="Unassembled WGS sequence"/>
</dbReference>
<proteinExistence type="predicted"/>
<feature type="region of interest" description="Disordered" evidence="1">
    <location>
        <begin position="453"/>
        <end position="478"/>
    </location>
</feature>
<reference evidence="2" key="1">
    <citation type="submission" date="2021-02" db="EMBL/GenBank/DDBJ databases">
        <authorList>
            <person name="Dougan E. K."/>
            <person name="Rhodes N."/>
            <person name="Thang M."/>
            <person name="Chan C."/>
        </authorList>
    </citation>
    <scope>NUCLEOTIDE SEQUENCE</scope>
</reference>
<dbReference type="Pfam" id="PF02450">
    <property type="entry name" value="LCAT"/>
    <property type="match status" value="1"/>
</dbReference>
<dbReference type="AlphaFoldDB" id="A0A812RHR7"/>
<dbReference type="SUPFAM" id="SSF53474">
    <property type="entry name" value="alpha/beta-Hydrolases"/>
    <property type="match status" value="1"/>
</dbReference>
<organism evidence="2 3">
    <name type="scientific">Symbiodinium natans</name>
    <dbReference type="NCBI Taxonomy" id="878477"/>
    <lineage>
        <taxon>Eukaryota</taxon>
        <taxon>Sar</taxon>
        <taxon>Alveolata</taxon>
        <taxon>Dinophyceae</taxon>
        <taxon>Suessiales</taxon>
        <taxon>Symbiodiniaceae</taxon>
        <taxon>Symbiodinium</taxon>
    </lineage>
</organism>
<keyword evidence="3" id="KW-1185">Reference proteome</keyword>
<protein>
    <submittedName>
        <fullName evidence="2">Uncharacterized protein</fullName>
    </submittedName>
</protein>
<gene>
    <name evidence="2" type="ORF">SNAT2548_LOCUS23800</name>
</gene>
<evidence type="ECO:0000256" key="1">
    <source>
        <dbReference type="SAM" id="MobiDB-lite"/>
    </source>
</evidence>
<sequence length="478" mass="53148">MGASSSSVDHHDLEKGKRVVVLVHGLASCALEAITEKGHEHFWCDHCDAEEEHKRLVYVSIQEIVKRPQVVKTLALSLENDSVQGTKCVSSKCGYSGMNVQPVEGLSGIRTLNPGVESDITPILLWHNIIEHLSPDYNCLAYNYDWRRWGDVRYVQECETRFKQTIEHAVKVAKGQPVVIVGHSLGAQVVNYMLSYFGPMWTEANVSDAVLVGPANMGSPCALAAYANGPSTVTHTSVIPVADVLEAALRDVASTWPGIISVLPNRLGTLDVFDVKPLVLRKGGRKYFVGDVESFLSDLWACENEDITGLYSGDISMHEYVRHFLEEYGLVDTKREWVAGFDKAARMRKAFEKKVVTNLKAPRGCRVHVVYSMDIPTLSQMTFQNNLWEKADFSVWDSGDDTILASSVDKMCEAWRAEGVHVRKYHAPKIHHKEIISCPYMMKVMDDVMEHEMGESDDGSEYASSEEEDIGCGCAAGD</sequence>
<dbReference type="PANTHER" id="PTHR11440">
    <property type="entry name" value="LECITHIN-CHOLESTEROL ACYLTRANSFERASE-RELATED"/>
    <property type="match status" value="1"/>
</dbReference>
<feature type="compositionally biased region" description="Acidic residues" evidence="1">
    <location>
        <begin position="455"/>
        <end position="470"/>
    </location>
</feature>
<evidence type="ECO:0000313" key="2">
    <source>
        <dbReference type="EMBL" id="CAE7437919.1"/>
    </source>
</evidence>